<dbReference type="SMART" id="SM00829">
    <property type="entry name" value="PKS_ER"/>
    <property type="match status" value="1"/>
</dbReference>
<sequence>MLAVRSTESGIRAVTVDGPSESAGPTDPSGPSASGGPGRPRVRLRIAAAGICGTDVSFAAMGLRGFTYGHEMAGTTPDGRAWAIEPSLYCGTCAECASGNVQRCDADGHGVLGVFQDGGMTSEIVVPEYTLLPLPAGLPVEDASLVEPGSVAWHGVRRAGLVAGERVAVVGGGSIGLLAAASARRMGFEVDVEARYEHQRSAADKLGAGRPDGQYDVVIDTAGSPTALARCAELARPGGRVVVVGVYFVTASYPGPPSLTKELTYLNAIAYDHRDGRREFADVAAMLAEQPEIAEAVITHRFPLADATEAFRVAADRSAGAIKVVLHP</sequence>
<feature type="region of interest" description="Disordered" evidence="6">
    <location>
        <begin position="1"/>
        <end position="40"/>
    </location>
</feature>
<evidence type="ECO:0000313" key="8">
    <source>
        <dbReference type="EMBL" id="GAA5140270.1"/>
    </source>
</evidence>
<evidence type="ECO:0000256" key="4">
    <source>
        <dbReference type="ARBA" id="ARBA00022833"/>
    </source>
</evidence>
<feature type="compositionally biased region" description="Low complexity" evidence="6">
    <location>
        <begin position="22"/>
        <end position="32"/>
    </location>
</feature>
<evidence type="ECO:0000256" key="2">
    <source>
        <dbReference type="ARBA" id="ARBA00008072"/>
    </source>
</evidence>
<dbReference type="InterPro" id="IPR020843">
    <property type="entry name" value="ER"/>
</dbReference>
<dbReference type="SUPFAM" id="SSF51735">
    <property type="entry name" value="NAD(P)-binding Rossmann-fold domains"/>
    <property type="match status" value="1"/>
</dbReference>
<evidence type="ECO:0000313" key="9">
    <source>
        <dbReference type="Proteomes" id="UP001500804"/>
    </source>
</evidence>
<dbReference type="InterPro" id="IPR013154">
    <property type="entry name" value="ADH-like_N"/>
</dbReference>
<dbReference type="RefSeq" id="WP_345612496.1">
    <property type="nucleotide sequence ID" value="NZ_BAABJO010000047.1"/>
</dbReference>
<dbReference type="Gene3D" id="3.40.50.720">
    <property type="entry name" value="NAD(P)-binding Rossmann-like Domain"/>
    <property type="match status" value="1"/>
</dbReference>
<name>A0ABP9P3L2_9PSEU</name>
<dbReference type="Gene3D" id="3.90.180.10">
    <property type="entry name" value="Medium-chain alcohol dehydrogenases, catalytic domain"/>
    <property type="match status" value="1"/>
</dbReference>
<comment type="cofactor">
    <cofactor evidence="1">
        <name>Zn(2+)</name>
        <dbReference type="ChEBI" id="CHEBI:29105"/>
    </cofactor>
</comment>
<dbReference type="InterPro" id="IPR036291">
    <property type="entry name" value="NAD(P)-bd_dom_sf"/>
</dbReference>
<evidence type="ECO:0000256" key="3">
    <source>
        <dbReference type="ARBA" id="ARBA00022723"/>
    </source>
</evidence>
<protein>
    <submittedName>
        <fullName evidence="8">L-idonate 5-dehydrogenase</fullName>
    </submittedName>
</protein>
<dbReference type="SUPFAM" id="SSF50129">
    <property type="entry name" value="GroES-like"/>
    <property type="match status" value="1"/>
</dbReference>
<proteinExistence type="inferred from homology"/>
<evidence type="ECO:0000256" key="1">
    <source>
        <dbReference type="ARBA" id="ARBA00001947"/>
    </source>
</evidence>
<dbReference type="InterPro" id="IPR013149">
    <property type="entry name" value="ADH-like_C"/>
</dbReference>
<comment type="similarity">
    <text evidence="2">Belongs to the zinc-containing alcohol dehydrogenase family.</text>
</comment>
<organism evidence="8 9">
    <name type="scientific">Pseudonocardia adelaidensis</name>
    <dbReference type="NCBI Taxonomy" id="648754"/>
    <lineage>
        <taxon>Bacteria</taxon>
        <taxon>Bacillati</taxon>
        <taxon>Actinomycetota</taxon>
        <taxon>Actinomycetes</taxon>
        <taxon>Pseudonocardiales</taxon>
        <taxon>Pseudonocardiaceae</taxon>
        <taxon>Pseudonocardia</taxon>
    </lineage>
</organism>
<evidence type="ECO:0000259" key="7">
    <source>
        <dbReference type="SMART" id="SM00829"/>
    </source>
</evidence>
<evidence type="ECO:0000256" key="6">
    <source>
        <dbReference type="SAM" id="MobiDB-lite"/>
    </source>
</evidence>
<keyword evidence="5" id="KW-0560">Oxidoreductase</keyword>
<keyword evidence="9" id="KW-1185">Reference proteome</keyword>
<accession>A0ABP9P3L2</accession>
<dbReference type="Proteomes" id="UP001500804">
    <property type="component" value="Unassembled WGS sequence"/>
</dbReference>
<feature type="domain" description="Enoyl reductase (ER)" evidence="7">
    <location>
        <begin position="18"/>
        <end position="326"/>
    </location>
</feature>
<gene>
    <name evidence="8" type="ORF">GCM10023320_77690</name>
</gene>
<reference evidence="9" key="1">
    <citation type="journal article" date="2019" name="Int. J. Syst. Evol. Microbiol.">
        <title>The Global Catalogue of Microorganisms (GCM) 10K type strain sequencing project: providing services to taxonomists for standard genome sequencing and annotation.</title>
        <authorList>
            <consortium name="The Broad Institute Genomics Platform"/>
            <consortium name="The Broad Institute Genome Sequencing Center for Infectious Disease"/>
            <person name="Wu L."/>
            <person name="Ma J."/>
        </authorList>
    </citation>
    <scope>NUCLEOTIDE SEQUENCE [LARGE SCALE GENOMIC DNA]</scope>
    <source>
        <strain evidence="9">JCM 18302</strain>
    </source>
</reference>
<dbReference type="EMBL" id="BAABJO010000047">
    <property type="protein sequence ID" value="GAA5140270.1"/>
    <property type="molecule type" value="Genomic_DNA"/>
</dbReference>
<comment type="caution">
    <text evidence="8">The sequence shown here is derived from an EMBL/GenBank/DDBJ whole genome shotgun (WGS) entry which is preliminary data.</text>
</comment>
<dbReference type="PANTHER" id="PTHR43161">
    <property type="entry name" value="SORBITOL DEHYDROGENASE"/>
    <property type="match status" value="1"/>
</dbReference>
<keyword evidence="3" id="KW-0479">Metal-binding</keyword>
<dbReference type="Pfam" id="PF00107">
    <property type="entry name" value="ADH_zinc_N"/>
    <property type="match status" value="1"/>
</dbReference>
<keyword evidence="4" id="KW-0862">Zinc</keyword>
<dbReference type="Pfam" id="PF08240">
    <property type="entry name" value="ADH_N"/>
    <property type="match status" value="1"/>
</dbReference>
<evidence type="ECO:0000256" key="5">
    <source>
        <dbReference type="ARBA" id="ARBA00023002"/>
    </source>
</evidence>
<dbReference type="InterPro" id="IPR011032">
    <property type="entry name" value="GroES-like_sf"/>
</dbReference>